<dbReference type="AlphaFoldDB" id="A0A540N8N2"/>
<organism evidence="1 2">
    <name type="scientific">Malus baccata</name>
    <name type="common">Siberian crab apple</name>
    <name type="synonym">Pyrus baccata</name>
    <dbReference type="NCBI Taxonomy" id="106549"/>
    <lineage>
        <taxon>Eukaryota</taxon>
        <taxon>Viridiplantae</taxon>
        <taxon>Streptophyta</taxon>
        <taxon>Embryophyta</taxon>
        <taxon>Tracheophyta</taxon>
        <taxon>Spermatophyta</taxon>
        <taxon>Magnoliopsida</taxon>
        <taxon>eudicotyledons</taxon>
        <taxon>Gunneridae</taxon>
        <taxon>Pentapetalae</taxon>
        <taxon>rosids</taxon>
        <taxon>fabids</taxon>
        <taxon>Rosales</taxon>
        <taxon>Rosaceae</taxon>
        <taxon>Amygdaloideae</taxon>
        <taxon>Maleae</taxon>
        <taxon>Malus</taxon>
    </lineage>
</organism>
<keyword evidence="2" id="KW-1185">Reference proteome</keyword>
<dbReference type="Proteomes" id="UP000315295">
    <property type="component" value="Unassembled WGS sequence"/>
</dbReference>
<name>A0A540N8N2_MALBA</name>
<evidence type="ECO:0000313" key="1">
    <source>
        <dbReference type="EMBL" id="TQE06860.1"/>
    </source>
</evidence>
<dbReference type="EMBL" id="VIEB01000095">
    <property type="protein sequence ID" value="TQE06860.1"/>
    <property type="molecule type" value="Genomic_DNA"/>
</dbReference>
<evidence type="ECO:0000313" key="2">
    <source>
        <dbReference type="Proteomes" id="UP000315295"/>
    </source>
</evidence>
<comment type="caution">
    <text evidence="1">The sequence shown here is derived from an EMBL/GenBank/DDBJ whole genome shotgun (WGS) entry which is preliminary data.</text>
</comment>
<sequence>MQRYQASNANTKNCPTAIIKISKSLLQAQELLPLPLVIASSSLPGSSEIPLLFQKTQLQPPFTEISLTHKIEHVIGKNLLKRIYKFQIPANKNHKILVKQHQILRKTQIPAKQQNTLTPLPYSNSIPHPKRTMPFHLWRMQN</sequence>
<reference evidence="1 2" key="1">
    <citation type="journal article" date="2019" name="G3 (Bethesda)">
        <title>Sequencing of a Wild Apple (Malus baccata) Genome Unravels the Differences Between Cultivated and Wild Apple Species Regarding Disease Resistance and Cold Tolerance.</title>
        <authorList>
            <person name="Chen X."/>
        </authorList>
    </citation>
    <scope>NUCLEOTIDE SEQUENCE [LARGE SCALE GENOMIC DNA]</scope>
    <source>
        <strain evidence="2">cv. Shandingzi</strain>
        <tissue evidence="1">Leaves</tissue>
    </source>
</reference>
<protein>
    <submittedName>
        <fullName evidence="1">Uncharacterized protein</fullName>
    </submittedName>
</protein>
<accession>A0A540N8N2</accession>
<proteinExistence type="predicted"/>
<gene>
    <name evidence="1" type="ORF">C1H46_007498</name>
</gene>